<reference evidence="2 3" key="1">
    <citation type="submission" date="2024-05" db="EMBL/GenBank/DDBJ databases">
        <authorList>
            <person name="Park S."/>
        </authorList>
    </citation>
    <scope>NUCLEOTIDE SEQUENCE [LARGE SCALE GENOMIC DNA]</scope>
    <source>
        <strain evidence="2 3">DGU5</strain>
    </source>
</reference>
<comment type="caution">
    <text evidence="2">The sequence shown here is derived from an EMBL/GenBank/DDBJ whole genome shotgun (WGS) entry which is preliminary data.</text>
</comment>
<dbReference type="InterPro" id="IPR036514">
    <property type="entry name" value="SGNH_hydro_sf"/>
</dbReference>
<sequence>MQQIVADAPEDVVVEGPERVILAFGDSLFAGYDLETEEGYPEELERVLRARGINARVIDAGVSGDTTAAGLQRLDFVLDNLPGEVDLALVELGGNDLLRGIAPEQTRENLSQILEKVQARGLPVVLMGMRAPPNGGAQFQQQFDGIYPALAEEYGATLVPFFMRELADNPSLLLEDHIHPTAEGVKAMVAAQVDTIVGALPAED</sequence>
<gene>
    <name evidence="2" type="ORF">ABDJ38_05290</name>
</gene>
<feature type="domain" description="SGNH hydrolase-type esterase" evidence="1">
    <location>
        <begin position="23"/>
        <end position="186"/>
    </location>
</feature>
<dbReference type="InterPro" id="IPR013830">
    <property type="entry name" value="SGNH_hydro"/>
</dbReference>
<dbReference type="PANTHER" id="PTHR30383:SF24">
    <property type="entry name" value="THIOESTERASE 1_PROTEASE 1_LYSOPHOSPHOLIPASE L1"/>
    <property type="match status" value="1"/>
</dbReference>
<protein>
    <submittedName>
        <fullName evidence="2">Arylesterase</fullName>
    </submittedName>
</protein>
<dbReference type="PANTHER" id="PTHR30383">
    <property type="entry name" value="THIOESTERASE 1/PROTEASE 1/LYSOPHOSPHOLIPASE L1"/>
    <property type="match status" value="1"/>
</dbReference>
<dbReference type="Gene3D" id="3.40.50.1110">
    <property type="entry name" value="SGNH hydrolase"/>
    <property type="match status" value="1"/>
</dbReference>
<dbReference type="RefSeq" id="WP_346784041.1">
    <property type="nucleotide sequence ID" value="NZ_JBDLBR010000002.1"/>
</dbReference>
<dbReference type="CDD" id="cd01822">
    <property type="entry name" value="Lysophospholipase_L1_like"/>
    <property type="match status" value="1"/>
</dbReference>
<accession>A0ABV0CWU4</accession>
<name>A0ABV0CWU4_9SPHN</name>
<proteinExistence type="predicted"/>
<evidence type="ECO:0000313" key="2">
    <source>
        <dbReference type="EMBL" id="MEN7536581.1"/>
    </source>
</evidence>
<dbReference type="Pfam" id="PF13472">
    <property type="entry name" value="Lipase_GDSL_2"/>
    <property type="match status" value="1"/>
</dbReference>
<keyword evidence="3" id="KW-1185">Reference proteome</keyword>
<dbReference type="Proteomes" id="UP001484535">
    <property type="component" value="Unassembled WGS sequence"/>
</dbReference>
<dbReference type="EMBL" id="JBDLBR010000002">
    <property type="protein sequence ID" value="MEN7536581.1"/>
    <property type="molecule type" value="Genomic_DNA"/>
</dbReference>
<evidence type="ECO:0000259" key="1">
    <source>
        <dbReference type="Pfam" id="PF13472"/>
    </source>
</evidence>
<dbReference type="InterPro" id="IPR051532">
    <property type="entry name" value="Ester_Hydrolysis_Enzymes"/>
</dbReference>
<evidence type="ECO:0000313" key="3">
    <source>
        <dbReference type="Proteomes" id="UP001484535"/>
    </source>
</evidence>
<organism evidence="2 3">
    <name type="scientific">Aurantiacibacter flavus</name>
    <dbReference type="NCBI Taxonomy" id="3145232"/>
    <lineage>
        <taxon>Bacteria</taxon>
        <taxon>Pseudomonadati</taxon>
        <taxon>Pseudomonadota</taxon>
        <taxon>Alphaproteobacteria</taxon>
        <taxon>Sphingomonadales</taxon>
        <taxon>Erythrobacteraceae</taxon>
        <taxon>Aurantiacibacter</taxon>
    </lineage>
</organism>
<dbReference type="SUPFAM" id="SSF52266">
    <property type="entry name" value="SGNH hydrolase"/>
    <property type="match status" value="1"/>
</dbReference>